<dbReference type="GO" id="GO:0004560">
    <property type="term" value="F:alpha-L-fucosidase activity"/>
    <property type="evidence" value="ECO:0007669"/>
    <property type="project" value="TreeGrafter"/>
</dbReference>
<dbReference type="InterPro" id="IPR054363">
    <property type="entry name" value="GH95_cat"/>
</dbReference>
<dbReference type="InterPro" id="IPR006311">
    <property type="entry name" value="TAT_signal"/>
</dbReference>
<protein>
    <recommendedName>
        <fullName evidence="1">Glycosyl hydrolase family 95 catalytic domain-containing protein</fullName>
    </recommendedName>
</protein>
<sequence>MKTTRRTFLQTSAMASLMQITSTSRASPSPGRLSMTDGRALDGFEIAGHHPLVRTKPGPTYFEGMLLGNGDVGVCAVVRPDALGLHISKSDCWDIRVTEGSEKEVRPFSEILEMWKRASAELSRYGNHDGESVEDAGFFREYVGRVGESYSKPWPRPWPCGTVWLKWDSRWVAPVTYSLNPANGVFTLELKITPLNDRQRTATLTAFVDWDFGRISVKSDPIPELSVTYSPAIDGSQAGPFDSGHVEIHPDQLPRPVLKHQVTADASDFRCFQEFPAIGPSKENPNPPRSDKDRNFSLHGRIEGVWTVSQIQASDSLMFSSKSNSAIRLEVAVTTPRDLLLRRLESQHDGDDEPANWITIPQTHSYSAEDLNTAVYAEQVVVAASKLSFETLRQTSERHWRELWSASAVRFQDEALERVWYHNQYFLTCCLRKSRTAPGLFANWSSGSIGGAWHSDYHLDYNCQQVYWGVFSSNRIDMHQPFLELVENLLPMSQKFAQDSFNLPGAFFPLSAYPVPSQIVPYPVPPWGYQICMTPWAVQSLWWQFLYTQDQRYLQRVYPILRAAARFLAAYLTKEEDGKYHVFPSISSENWGCTVNFKLNKDCILDLALTRFLMNAMVNASTILGQDHEECQRWKEIGDNLAPYPKSSGPYGEVWLDILNAPPEHVYNVPITLAPVFPGEQVGLDSGKEFLEIATRTAQTIRLEGGNDLVSQPLIRARLGMLDLDWFKGQIEYCMLPDGVSNDRVRQSGGRYSLSTDFDFMMRMGLWCENFAVPVVLNECMLQSYTGAIRLFPNVLNLGAARFEKLRAVGAFLVSATFDGDTVTQFEVLSEKGVLLRFVSPWQQRSVQVLRSRDQKHMDVGRDGSLCSVPTDAGEHYSIRVA</sequence>
<dbReference type="AlphaFoldDB" id="A0A7W7ZLA4"/>
<feature type="domain" description="Glycosyl hydrolase family 95 catalytic" evidence="1">
    <location>
        <begin position="382"/>
        <end position="697"/>
    </location>
</feature>
<dbReference type="InterPro" id="IPR013780">
    <property type="entry name" value="Glyco_hydro_b"/>
</dbReference>
<accession>A0A7W7ZLA4</accession>
<dbReference type="Gene3D" id="1.50.10.10">
    <property type="match status" value="1"/>
</dbReference>
<dbReference type="Pfam" id="PF22124">
    <property type="entry name" value="Glyco_hydro_95_cat"/>
    <property type="match status" value="1"/>
</dbReference>
<reference evidence="2 3" key="1">
    <citation type="submission" date="2020-08" db="EMBL/GenBank/DDBJ databases">
        <title>Genomic Encyclopedia of Type Strains, Phase IV (KMG-V): Genome sequencing to study the core and pangenomes of soil and plant-associated prokaryotes.</title>
        <authorList>
            <person name="Whitman W."/>
        </authorList>
    </citation>
    <scope>NUCLEOTIDE SEQUENCE [LARGE SCALE GENOMIC DNA]</scope>
    <source>
        <strain evidence="2 3">X5P3</strain>
    </source>
</reference>
<dbReference type="GO" id="GO:0005975">
    <property type="term" value="P:carbohydrate metabolic process"/>
    <property type="evidence" value="ECO:0007669"/>
    <property type="project" value="InterPro"/>
</dbReference>
<organism evidence="2 3">
    <name type="scientific">Granulicella mallensis</name>
    <dbReference type="NCBI Taxonomy" id="940614"/>
    <lineage>
        <taxon>Bacteria</taxon>
        <taxon>Pseudomonadati</taxon>
        <taxon>Acidobacteriota</taxon>
        <taxon>Terriglobia</taxon>
        <taxon>Terriglobales</taxon>
        <taxon>Acidobacteriaceae</taxon>
        <taxon>Granulicella</taxon>
    </lineage>
</organism>
<dbReference type="Gene3D" id="2.60.40.1180">
    <property type="entry name" value="Golgi alpha-mannosidase II"/>
    <property type="match status" value="1"/>
</dbReference>
<dbReference type="PANTHER" id="PTHR31084:SF0">
    <property type="entry name" value="ALPHA-L-FUCOSIDASE 2"/>
    <property type="match status" value="1"/>
</dbReference>
<name>A0A7W7ZLA4_9BACT</name>
<dbReference type="Proteomes" id="UP000584867">
    <property type="component" value="Unassembled WGS sequence"/>
</dbReference>
<dbReference type="EMBL" id="JACHIO010000001">
    <property type="protein sequence ID" value="MBB5061828.1"/>
    <property type="molecule type" value="Genomic_DNA"/>
</dbReference>
<comment type="caution">
    <text evidence="2">The sequence shown here is derived from an EMBL/GenBank/DDBJ whole genome shotgun (WGS) entry which is preliminary data.</text>
</comment>
<evidence type="ECO:0000313" key="2">
    <source>
        <dbReference type="EMBL" id="MBB5061828.1"/>
    </source>
</evidence>
<evidence type="ECO:0000313" key="3">
    <source>
        <dbReference type="Proteomes" id="UP000584867"/>
    </source>
</evidence>
<dbReference type="PROSITE" id="PS51318">
    <property type="entry name" value="TAT"/>
    <property type="match status" value="1"/>
</dbReference>
<evidence type="ECO:0000259" key="1">
    <source>
        <dbReference type="Pfam" id="PF22124"/>
    </source>
</evidence>
<gene>
    <name evidence="2" type="ORF">HDF15_000153</name>
</gene>
<dbReference type="RefSeq" id="WP_184252370.1">
    <property type="nucleotide sequence ID" value="NZ_JACHIO010000001.1"/>
</dbReference>
<dbReference type="InterPro" id="IPR012341">
    <property type="entry name" value="6hp_glycosidase-like_sf"/>
</dbReference>
<dbReference type="PANTHER" id="PTHR31084">
    <property type="entry name" value="ALPHA-L-FUCOSIDASE 2"/>
    <property type="match status" value="1"/>
</dbReference>
<dbReference type="InterPro" id="IPR008928">
    <property type="entry name" value="6-hairpin_glycosidase_sf"/>
</dbReference>
<proteinExistence type="predicted"/>
<dbReference type="SUPFAM" id="SSF48208">
    <property type="entry name" value="Six-hairpin glycosidases"/>
    <property type="match status" value="1"/>
</dbReference>